<gene>
    <name evidence="1" type="ORF">I5E68_08590</name>
</gene>
<dbReference type="Gene3D" id="3.40.50.1820">
    <property type="entry name" value="alpha/beta hydrolase"/>
    <property type="match status" value="1"/>
</dbReference>
<evidence type="ECO:0000313" key="1">
    <source>
        <dbReference type="EMBL" id="MBH0113006.1"/>
    </source>
</evidence>
<keyword evidence="2" id="KW-1185">Reference proteome</keyword>
<organism evidence="1 2">
    <name type="scientific">Novosphingobium aureum</name>
    <dbReference type="NCBI Taxonomy" id="2792964"/>
    <lineage>
        <taxon>Bacteria</taxon>
        <taxon>Pseudomonadati</taxon>
        <taxon>Pseudomonadota</taxon>
        <taxon>Alphaproteobacteria</taxon>
        <taxon>Sphingomonadales</taxon>
        <taxon>Sphingomonadaceae</taxon>
        <taxon>Novosphingobium</taxon>
    </lineage>
</organism>
<dbReference type="AlphaFoldDB" id="A0A931MLF2"/>
<dbReference type="SUPFAM" id="SSF53474">
    <property type="entry name" value="alpha/beta-Hydrolases"/>
    <property type="match status" value="1"/>
</dbReference>
<dbReference type="Proteomes" id="UP000617634">
    <property type="component" value="Unassembled WGS sequence"/>
</dbReference>
<comment type="caution">
    <text evidence="1">The sequence shown here is derived from an EMBL/GenBank/DDBJ whole genome shotgun (WGS) entry which is preliminary data.</text>
</comment>
<accession>A0A931MLF2</accession>
<dbReference type="EMBL" id="JADZGI010000001">
    <property type="protein sequence ID" value="MBH0113006.1"/>
    <property type="molecule type" value="Genomic_DNA"/>
</dbReference>
<protein>
    <submittedName>
        <fullName evidence="1">Uncharacterized protein</fullName>
    </submittedName>
</protein>
<reference evidence="1" key="1">
    <citation type="submission" date="2020-11" db="EMBL/GenBank/DDBJ databases">
        <title>Novosphingobium aureum sp. nov., a marine bacterium isolated from sediment of a salt flat.</title>
        <authorList>
            <person name="Yoo Y."/>
            <person name="Kim J.-J."/>
        </authorList>
    </citation>
    <scope>NUCLEOTIDE SEQUENCE</scope>
    <source>
        <strain evidence="1">YJ-S2-02</strain>
    </source>
</reference>
<dbReference type="InterPro" id="IPR029058">
    <property type="entry name" value="AB_hydrolase_fold"/>
</dbReference>
<sequence>MGPVTWNCPARGAAPSPELALVCDRRRASRLLIVPALFDESNRMRRFAADLMRALDRRGIDSFLPDLPGCNESLRESAGVTLPDWHAAMAEAARHFSASATLGIRGGCLLTPPGLPAWHYAPAKGSAILRQMLRARLLAAREAGREENREDLEHTARASGIILGGHILGPSFYSEFEEAGPTIPAHPIAQAQLGGAGLWLRAEPGDDCKQAETLADLLAQGLAQ</sequence>
<evidence type="ECO:0000313" key="2">
    <source>
        <dbReference type="Proteomes" id="UP000617634"/>
    </source>
</evidence>
<proteinExistence type="predicted"/>
<name>A0A931MLF2_9SPHN</name>